<accession>A0A0W8FP13</accession>
<sequence length="717" mass="81346">METITESHYKGDRKRDFTPEELARAKTACEFVIDLTKAISRSGYYDSNHPVSREVKRGLYDFFKATLGNSSEIMLTCHEFEEKYDIHISGILDEPFNIRKMAYSDILDLYIPKLKDYFERKSLNSFVIKKQITSEHFESFIDVMSEPVADLADYSKLGDYLTKSLVDLGINEVTTIFKDDIVLPRGKLPWRVSIILRRLAKDLKVIPMFRLASDDKIKQMKIQIIDDVIRPLNSPDLLGDLIVNGDVIINYLGQALEANELEKMIVDSLPAGTVVPVAEAVFDVYDVGTNELQLNQNDTILQQRCKYLSTVLNLLARRIDSELLPDATGLFEKLYEREIIAFDMLPEKLQLNIKCKKLAVEIISQKDQYIDKILKASSMEDMETGVATFRTIVPVLIRMKEWSVINQIVKALYSSPFQTDGYLNANLNLPDSVFEGSEEAFVEEYINGEAPIRDEMNEILSKMTFMCIKILEAVFDKCKDPVILKGATDLLSRKVDLAKQWSVKILDGKNQSLNMLNIALLVIMNIGQTDDISLIKKHTKNMNPSIRTKALDVAIKLNKKDAEALIIEALTDEDEKVRNHAATIIERDSSLSAELFNQLCLFIKTRLAQKQDITMYEAKFLARLIKTIERAADIPKGHWENEVLSITTDLVKGRVGFLKYKSAPDKEHLEVIYACLSTLGKIGGHKSITLLNTFLRDGTSLSKVASETVKKLKEKIV</sequence>
<evidence type="ECO:0008006" key="2">
    <source>
        <dbReference type="Google" id="ProtNLM"/>
    </source>
</evidence>
<protein>
    <recommendedName>
        <fullName evidence="2">HEAT repeat domain-containing protein</fullName>
    </recommendedName>
</protein>
<dbReference type="Gene3D" id="1.25.10.10">
    <property type="entry name" value="Leucine-rich Repeat Variant"/>
    <property type="match status" value="1"/>
</dbReference>
<organism evidence="1">
    <name type="scientific">hydrocarbon metagenome</name>
    <dbReference type="NCBI Taxonomy" id="938273"/>
    <lineage>
        <taxon>unclassified sequences</taxon>
        <taxon>metagenomes</taxon>
        <taxon>ecological metagenomes</taxon>
    </lineage>
</organism>
<proteinExistence type="predicted"/>
<name>A0A0W8FP13_9ZZZZ</name>
<dbReference type="SUPFAM" id="SSF48371">
    <property type="entry name" value="ARM repeat"/>
    <property type="match status" value="2"/>
</dbReference>
<dbReference type="InterPro" id="IPR011989">
    <property type="entry name" value="ARM-like"/>
</dbReference>
<dbReference type="InterPro" id="IPR016024">
    <property type="entry name" value="ARM-type_fold"/>
</dbReference>
<comment type="caution">
    <text evidence="1">The sequence shown here is derived from an EMBL/GenBank/DDBJ whole genome shotgun (WGS) entry which is preliminary data.</text>
</comment>
<dbReference type="AlphaFoldDB" id="A0A0W8FP13"/>
<evidence type="ECO:0000313" key="1">
    <source>
        <dbReference type="EMBL" id="KUG22553.1"/>
    </source>
</evidence>
<gene>
    <name evidence="1" type="ORF">ASZ90_007672</name>
</gene>
<reference evidence="1" key="1">
    <citation type="journal article" date="2015" name="Proc. Natl. Acad. Sci. U.S.A.">
        <title>Networks of energetic and metabolic interactions define dynamics in microbial communities.</title>
        <authorList>
            <person name="Embree M."/>
            <person name="Liu J.K."/>
            <person name="Al-Bassam M.M."/>
            <person name="Zengler K."/>
        </authorList>
    </citation>
    <scope>NUCLEOTIDE SEQUENCE</scope>
</reference>
<dbReference type="EMBL" id="LNQE01000957">
    <property type="protein sequence ID" value="KUG22553.1"/>
    <property type="molecule type" value="Genomic_DNA"/>
</dbReference>